<dbReference type="RefSeq" id="WP_054521243.1">
    <property type="nucleotide sequence ID" value="NZ_LGKO01000002.1"/>
</dbReference>
<evidence type="ECO:0000256" key="2">
    <source>
        <dbReference type="ARBA" id="ARBA00023002"/>
    </source>
</evidence>
<dbReference type="InterPro" id="IPR036291">
    <property type="entry name" value="NAD(P)-bd_dom_sf"/>
</dbReference>
<name>A0A0P6YP72_9CHLR</name>
<dbReference type="SUPFAM" id="SSF51735">
    <property type="entry name" value="NAD(P)-binding Rossmann-fold domains"/>
    <property type="match status" value="1"/>
</dbReference>
<dbReference type="NCBIfam" id="NF005559">
    <property type="entry name" value="PRK07231.1"/>
    <property type="match status" value="1"/>
</dbReference>
<dbReference type="FunFam" id="3.40.50.720:FF:000084">
    <property type="entry name" value="Short-chain dehydrogenase reductase"/>
    <property type="match status" value="1"/>
</dbReference>
<keyword evidence="4" id="KW-1185">Reference proteome</keyword>
<proteinExistence type="inferred from homology"/>
<sequence length="258" mass="28053">MCKRFVDQVVIVTGGAKGIGWGIAKVFSQEGAKVVVADWDDVNGPKTVEELRQSGGEAIYVKCDVSNEEQVKAMVEETIKTYGRIDVLVNNAGIGVYKSILDTSSEDWDRCLDVNLKGVFLCSKYVIPHMLKQGKGNIINISSVHSFQTVNGVAPYAASKGGITALTRNMAIDYGPTIRVNSIAPGWVLTPLIQSIFDSYPDPEAQRKAVEQRQVMKRIGRPEDIGYAAAFLASDEASFITGTQLFVDGGLTAQLETW</sequence>
<dbReference type="InterPro" id="IPR002347">
    <property type="entry name" value="SDR_fam"/>
</dbReference>
<dbReference type="PRINTS" id="PR00080">
    <property type="entry name" value="SDRFAMILY"/>
</dbReference>
<dbReference type="Proteomes" id="UP000050544">
    <property type="component" value="Unassembled WGS sequence"/>
</dbReference>
<evidence type="ECO:0008006" key="5">
    <source>
        <dbReference type="Google" id="ProtNLM"/>
    </source>
</evidence>
<evidence type="ECO:0000313" key="4">
    <source>
        <dbReference type="Proteomes" id="UP000050544"/>
    </source>
</evidence>
<dbReference type="PROSITE" id="PS00061">
    <property type="entry name" value="ADH_SHORT"/>
    <property type="match status" value="1"/>
</dbReference>
<dbReference type="GO" id="GO:0016491">
    <property type="term" value="F:oxidoreductase activity"/>
    <property type="evidence" value="ECO:0007669"/>
    <property type="project" value="UniProtKB-KW"/>
</dbReference>
<dbReference type="OrthoDB" id="153550at2"/>
<dbReference type="CDD" id="cd05233">
    <property type="entry name" value="SDR_c"/>
    <property type="match status" value="1"/>
</dbReference>
<dbReference type="EMBL" id="LGKO01000002">
    <property type="protein sequence ID" value="KPL84675.1"/>
    <property type="molecule type" value="Genomic_DNA"/>
</dbReference>
<evidence type="ECO:0000256" key="1">
    <source>
        <dbReference type="ARBA" id="ARBA00006484"/>
    </source>
</evidence>
<reference evidence="3 4" key="1">
    <citation type="submission" date="2015-07" db="EMBL/GenBank/DDBJ databases">
        <title>Whole genome sequence of Thermanaerothrix daxensis DSM 23592.</title>
        <authorList>
            <person name="Hemp J."/>
            <person name="Ward L.M."/>
            <person name="Pace L.A."/>
            <person name="Fischer W.W."/>
        </authorList>
    </citation>
    <scope>NUCLEOTIDE SEQUENCE [LARGE SCALE GENOMIC DNA]</scope>
    <source>
        <strain evidence="3 4">GNS-1</strain>
    </source>
</reference>
<dbReference type="AlphaFoldDB" id="A0A0P6YP72"/>
<dbReference type="Gene3D" id="3.40.50.720">
    <property type="entry name" value="NAD(P)-binding Rossmann-like Domain"/>
    <property type="match status" value="1"/>
</dbReference>
<dbReference type="PANTHER" id="PTHR24321">
    <property type="entry name" value="DEHYDROGENASES, SHORT CHAIN"/>
    <property type="match status" value="1"/>
</dbReference>
<dbReference type="PANTHER" id="PTHR24321:SF8">
    <property type="entry name" value="ESTRADIOL 17-BETA-DEHYDROGENASE 8-RELATED"/>
    <property type="match status" value="1"/>
</dbReference>
<dbReference type="PATRIC" id="fig|869279.4.peg.1295"/>
<dbReference type="InterPro" id="IPR020904">
    <property type="entry name" value="Sc_DH/Rdtase_CS"/>
</dbReference>
<evidence type="ECO:0000313" key="3">
    <source>
        <dbReference type="EMBL" id="KPL84675.1"/>
    </source>
</evidence>
<accession>A0A0P6YP72</accession>
<protein>
    <recommendedName>
        <fullName evidence="5">Short-chain dehydrogenase</fullName>
    </recommendedName>
</protein>
<dbReference type="PRINTS" id="PR00081">
    <property type="entry name" value="GDHRDH"/>
</dbReference>
<gene>
    <name evidence="3" type="ORF">SE15_06445</name>
</gene>
<organism evidence="3 4">
    <name type="scientific">Thermanaerothrix daxensis</name>
    <dbReference type="NCBI Taxonomy" id="869279"/>
    <lineage>
        <taxon>Bacteria</taxon>
        <taxon>Bacillati</taxon>
        <taxon>Chloroflexota</taxon>
        <taxon>Anaerolineae</taxon>
        <taxon>Anaerolineales</taxon>
        <taxon>Anaerolineaceae</taxon>
        <taxon>Thermanaerothrix</taxon>
    </lineage>
</organism>
<dbReference type="STRING" id="869279.SE15_06445"/>
<keyword evidence="2" id="KW-0560">Oxidoreductase</keyword>
<comment type="caution">
    <text evidence="3">The sequence shown here is derived from an EMBL/GenBank/DDBJ whole genome shotgun (WGS) entry which is preliminary data.</text>
</comment>
<dbReference type="Pfam" id="PF13561">
    <property type="entry name" value="adh_short_C2"/>
    <property type="match status" value="1"/>
</dbReference>
<comment type="similarity">
    <text evidence="1">Belongs to the short-chain dehydrogenases/reductases (SDR) family.</text>
</comment>